<keyword evidence="1" id="KW-0812">Transmembrane</keyword>
<feature type="transmembrane region" description="Helical" evidence="1">
    <location>
        <begin position="77"/>
        <end position="101"/>
    </location>
</feature>
<accession>A0A375HZN8</accession>
<dbReference type="OrthoDB" id="3261115at2"/>
<evidence type="ECO:0000256" key="1">
    <source>
        <dbReference type="SAM" id="Phobius"/>
    </source>
</evidence>
<dbReference type="EMBL" id="OMOH01000003">
    <property type="protein sequence ID" value="SPF67825.1"/>
    <property type="molecule type" value="Genomic_DNA"/>
</dbReference>
<dbReference type="Proteomes" id="UP000265962">
    <property type="component" value="Unassembled WGS sequence"/>
</dbReference>
<evidence type="ECO:0000313" key="2">
    <source>
        <dbReference type="EMBL" id="SPF67825.1"/>
    </source>
</evidence>
<reference evidence="3" key="1">
    <citation type="submission" date="2018-02" db="EMBL/GenBank/DDBJ databases">
        <authorList>
            <person name="Hornung B."/>
        </authorList>
    </citation>
    <scope>NUCLEOTIDE SEQUENCE [LARGE SCALE GENOMIC DNA]</scope>
</reference>
<keyword evidence="1" id="KW-1133">Transmembrane helix</keyword>
<feature type="transmembrane region" description="Helical" evidence="1">
    <location>
        <begin position="33"/>
        <end position="54"/>
    </location>
</feature>
<keyword evidence="3" id="KW-1185">Reference proteome</keyword>
<organism evidence="2 3">
    <name type="scientific">Propionibacterium ruminifibrarum</name>
    <dbReference type="NCBI Taxonomy" id="1962131"/>
    <lineage>
        <taxon>Bacteria</taxon>
        <taxon>Bacillati</taxon>
        <taxon>Actinomycetota</taxon>
        <taxon>Actinomycetes</taxon>
        <taxon>Propionibacteriales</taxon>
        <taxon>Propionibacteriaceae</taxon>
        <taxon>Propionibacterium</taxon>
    </lineage>
</organism>
<proteinExistence type="predicted"/>
<sequence length="130" mass="15009">MTDNRTNPQHEGLPWPQAASSGVRPHPFPFKPVALVLALLDICTTVFYALWHIADTWAYNRAEERGFDRGQLLPHNMFLWFAAQATMAALVALNVLLISWWRHDRNERRQQERLRLAGWASPAREPGDEH</sequence>
<name>A0A375HZN8_9ACTN</name>
<dbReference type="RefSeq" id="WP_119715038.1">
    <property type="nucleotide sequence ID" value="NZ_OMOH01000003.1"/>
</dbReference>
<gene>
    <name evidence="2" type="ORF">PROPJV5_0776</name>
</gene>
<protein>
    <submittedName>
        <fullName evidence="2">Uncharacterized protein</fullName>
    </submittedName>
</protein>
<keyword evidence="1" id="KW-0472">Membrane</keyword>
<dbReference type="AlphaFoldDB" id="A0A375HZN8"/>
<evidence type="ECO:0000313" key="3">
    <source>
        <dbReference type="Proteomes" id="UP000265962"/>
    </source>
</evidence>